<name>A0ABV2KAB3_SPOPS</name>
<gene>
    <name evidence="2" type="ORF">ABIC55_003118</name>
</gene>
<evidence type="ECO:0000313" key="3">
    <source>
        <dbReference type="Proteomes" id="UP001549104"/>
    </source>
</evidence>
<evidence type="ECO:0000256" key="1">
    <source>
        <dbReference type="SAM" id="Phobius"/>
    </source>
</evidence>
<comment type="caution">
    <text evidence="2">The sequence shown here is derived from an EMBL/GenBank/DDBJ whole genome shotgun (WGS) entry which is preliminary data.</text>
</comment>
<sequence length="395" mass="46918">MEINSIWDKRLREFYVEIVKYFSLIAMGVFYSFIIFGSVFLYYYVKFLQWLPPFLPTEVIASLVITFTFLMTDVRTFVKKADVIFLMPAETALSSYFKKSLFYSTFIDVIKLLITLLIISPLVKQTEIISITVLITFSGLILLNIRLTWVEQWITTKLQKLLHKVIRFLSFYTIIYLMFTGLWVIAGTLLIINSFIWFYVFNKKGTGLNWDYLISQEEKSLLKIYRFINLYIDVPHLQHSFKRRRFLGWLIKNVITYKQSSSYTYLFSHLFIRYNEFYYLYARLTLIGISIHFFFPANGWIIAFPLLFLSGYQLLPLQCSINNSSRIYPVSIKALKQSFQKLLMNLLIVQLLFFNLASFSPNPLIKVVVIIFSELLVIYWFVYFFASKRIMRQPE</sequence>
<evidence type="ECO:0000313" key="2">
    <source>
        <dbReference type="EMBL" id="MET3658021.1"/>
    </source>
</evidence>
<feature type="transmembrane region" description="Helical" evidence="1">
    <location>
        <begin position="365"/>
        <end position="386"/>
    </location>
</feature>
<feature type="transmembrane region" description="Helical" evidence="1">
    <location>
        <begin position="342"/>
        <end position="359"/>
    </location>
</feature>
<feature type="transmembrane region" description="Helical" evidence="1">
    <location>
        <begin position="50"/>
        <end position="70"/>
    </location>
</feature>
<reference evidence="2 3" key="1">
    <citation type="submission" date="2024-06" db="EMBL/GenBank/DDBJ databases">
        <title>Sorghum-associated microbial communities from plants grown in Nebraska, USA.</title>
        <authorList>
            <person name="Schachtman D."/>
        </authorList>
    </citation>
    <scope>NUCLEOTIDE SEQUENCE [LARGE SCALE GENOMIC DNA]</scope>
    <source>
        <strain evidence="2 3">1288</strain>
    </source>
</reference>
<feature type="transmembrane region" description="Helical" evidence="1">
    <location>
        <begin position="101"/>
        <end position="122"/>
    </location>
</feature>
<feature type="transmembrane region" description="Helical" evidence="1">
    <location>
        <begin position="21"/>
        <end position="44"/>
    </location>
</feature>
<organism evidence="2 3">
    <name type="scientific">Sporosarcina psychrophila</name>
    <name type="common">Bacillus psychrophilus</name>
    <dbReference type="NCBI Taxonomy" id="1476"/>
    <lineage>
        <taxon>Bacteria</taxon>
        <taxon>Bacillati</taxon>
        <taxon>Bacillota</taxon>
        <taxon>Bacilli</taxon>
        <taxon>Bacillales</taxon>
        <taxon>Caryophanaceae</taxon>
        <taxon>Sporosarcina</taxon>
    </lineage>
</organism>
<dbReference type="Pfam" id="PF05975">
    <property type="entry name" value="EcsB"/>
    <property type="match status" value="1"/>
</dbReference>
<dbReference type="PIRSF" id="PIRSF037259">
    <property type="entry name" value="EcsB_ABC"/>
    <property type="match status" value="1"/>
</dbReference>
<feature type="transmembrane region" description="Helical" evidence="1">
    <location>
        <begin position="128"/>
        <end position="149"/>
    </location>
</feature>
<keyword evidence="1" id="KW-1133">Transmembrane helix</keyword>
<keyword evidence="3" id="KW-1185">Reference proteome</keyword>
<keyword evidence="1" id="KW-0472">Membrane</keyword>
<accession>A0ABV2KAB3</accession>
<dbReference type="Proteomes" id="UP001549104">
    <property type="component" value="Unassembled WGS sequence"/>
</dbReference>
<feature type="transmembrane region" description="Helical" evidence="1">
    <location>
        <begin position="169"/>
        <end position="200"/>
    </location>
</feature>
<dbReference type="InterPro" id="IPR010288">
    <property type="entry name" value="EcsB_ABC"/>
</dbReference>
<protein>
    <submittedName>
        <fullName evidence="2">ABC-2 type transport system permease protein</fullName>
    </submittedName>
</protein>
<dbReference type="RefSeq" id="WP_354313707.1">
    <property type="nucleotide sequence ID" value="NZ_JBEPME010000004.1"/>
</dbReference>
<proteinExistence type="predicted"/>
<dbReference type="EMBL" id="JBEPME010000004">
    <property type="protein sequence ID" value="MET3658021.1"/>
    <property type="molecule type" value="Genomic_DNA"/>
</dbReference>
<keyword evidence="1" id="KW-0812">Transmembrane</keyword>